<evidence type="ECO:0000256" key="2">
    <source>
        <dbReference type="ARBA" id="ARBA00022679"/>
    </source>
</evidence>
<keyword evidence="2 5" id="KW-0808">Transferase</keyword>
<dbReference type="AlphaFoldDB" id="A0A1G9S9Y4"/>
<name>A0A1G9S9Y4_9BACT</name>
<keyword evidence="3" id="KW-0949">S-adenosyl-L-methionine</keyword>
<organism evidence="5 6">
    <name type="scientific">Catalinimonas alkaloidigena</name>
    <dbReference type="NCBI Taxonomy" id="1075417"/>
    <lineage>
        <taxon>Bacteria</taxon>
        <taxon>Pseudomonadati</taxon>
        <taxon>Bacteroidota</taxon>
        <taxon>Cytophagia</taxon>
        <taxon>Cytophagales</taxon>
        <taxon>Catalimonadaceae</taxon>
        <taxon>Catalinimonas</taxon>
    </lineage>
</organism>
<keyword evidence="1 5" id="KW-0489">Methyltransferase</keyword>
<dbReference type="GO" id="GO:0032259">
    <property type="term" value="P:methylation"/>
    <property type="evidence" value="ECO:0007669"/>
    <property type="project" value="UniProtKB-KW"/>
</dbReference>
<dbReference type="Gene3D" id="3.40.50.150">
    <property type="entry name" value="Vaccinia Virus protein VP39"/>
    <property type="match status" value="1"/>
</dbReference>
<dbReference type="Proteomes" id="UP000198510">
    <property type="component" value="Unassembled WGS sequence"/>
</dbReference>
<dbReference type="SUPFAM" id="SSF53335">
    <property type="entry name" value="S-adenosyl-L-methionine-dependent methyltransferases"/>
    <property type="match status" value="1"/>
</dbReference>
<dbReference type="CDD" id="cd02440">
    <property type="entry name" value="AdoMet_MTases"/>
    <property type="match status" value="1"/>
</dbReference>
<dbReference type="OrthoDB" id="9789123at2"/>
<evidence type="ECO:0000256" key="1">
    <source>
        <dbReference type="ARBA" id="ARBA00022603"/>
    </source>
</evidence>
<dbReference type="Pfam" id="PF13649">
    <property type="entry name" value="Methyltransf_25"/>
    <property type="match status" value="1"/>
</dbReference>
<feature type="domain" description="Methyltransferase" evidence="4">
    <location>
        <begin position="43"/>
        <end position="134"/>
    </location>
</feature>
<evidence type="ECO:0000256" key="3">
    <source>
        <dbReference type="ARBA" id="ARBA00022691"/>
    </source>
</evidence>
<accession>A0A1G9S9Y4</accession>
<evidence type="ECO:0000313" key="6">
    <source>
        <dbReference type="Proteomes" id="UP000198510"/>
    </source>
</evidence>
<dbReference type="RefSeq" id="WP_089687106.1">
    <property type="nucleotide sequence ID" value="NZ_FNFO01000012.1"/>
</dbReference>
<dbReference type="STRING" id="1075417.SAMN05421823_11280"/>
<dbReference type="PANTHER" id="PTHR43464:SF19">
    <property type="entry name" value="UBIQUINONE BIOSYNTHESIS O-METHYLTRANSFERASE, MITOCHONDRIAL"/>
    <property type="match status" value="1"/>
</dbReference>
<sequence length="193" mass="21007">MDSSNGYEKVARAFVNVRGNATNRIGVPEVKSWAASFPAGATVLDLGCGSGMPISKTLIDQKLTVYGIDASPTLVAQFRKHFPHHEIRCESVEASSFYGLIFDGIVAWGLVFLLPPETQVALLAKIARHLKPGGKLLFTSPSQPVEWVDVMTGRPSASLGRETYRDVLAQHGIRVVGEFADEGENHYYSCEKA</sequence>
<gene>
    <name evidence="5" type="ORF">SAMN05421823_11280</name>
</gene>
<evidence type="ECO:0000313" key="5">
    <source>
        <dbReference type="EMBL" id="SDM32127.1"/>
    </source>
</evidence>
<keyword evidence="6" id="KW-1185">Reference proteome</keyword>
<dbReference type="EMBL" id="FNFO01000012">
    <property type="protein sequence ID" value="SDM32127.1"/>
    <property type="molecule type" value="Genomic_DNA"/>
</dbReference>
<dbReference type="InterPro" id="IPR041698">
    <property type="entry name" value="Methyltransf_25"/>
</dbReference>
<evidence type="ECO:0000259" key="4">
    <source>
        <dbReference type="Pfam" id="PF13649"/>
    </source>
</evidence>
<dbReference type="PANTHER" id="PTHR43464">
    <property type="entry name" value="METHYLTRANSFERASE"/>
    <property type="match status" value="1"/>
</dbReference>
<dbReference type="InterPro" id="IPR029063">
    <property type="entry name" value="SAM-dependent_MTases_sf"/>
</dbReference>
<reference evidence="5 6" key="1">
    <citation type="submission" date="2016-10" db="EMBL/GenBank/DDBJ databases">
        <authorList>
            <person name="de Groot N.N."/>
        </authorList>
    </citation>
    <scope>NUCLEOTIDE SEQUENCE [LARGE SCALE GENOMIC DNA]</scope>
    <source>
        <strain evidence="5 6">DSM 25186</strain>
    </source>
</reference>
<dbReference type="GO" id="GO:0008168">
    <property type="term" value="F:methyltransferase activity"/>
    <property type="evidence" value="ECO:0007669"/>
    <property type="project" value="UniProtKB-KW"/>
</dbReference>
<proteinExistence type="predicted"/>
<protein>
    <submittedName>
        <fullName evidence="5">Methyltransferase domain-containing protein</fullName>
    </submittedName>
</protein>